<keyword evidence="3" id="KW-0238">DNA-binding</keyword>
<keyword evidence="4" id="KW-0804">Transcription</keyword>
<evidence type="ECO:0000313" key="9">
    <source>
        <dbReference type="Proteomes" id="UP000253426"/>
    </source>
</evidence>
<dbReference type="SUPFAM" id="SSF52172">
    <property type="entry name" value="CheY-like"/>
    <property type="match status" value="1"/>
</dbReference>
<evidence type="ECO:0000313" key="8">
    <source>
        <dbReference type="EMBL" id="RBP42312.1"/>
    </source>
</evidence>
<dbReference type="Pfam" id="PF00196">
    <property type="entry name" value="GerE"/>
    <property type="match status" value="1"/>
</dbReference>
<dbReference type="EMBL" id="QNRR01000006">
    <property type="protein sequence ID" value="RBP42312.1"/>
    <property type="molecule type" value="Genomic_DNA"/>
</dbReference>
<dbReference type="RefSeq" id="WP_113959802.1">
    <property type="nucleotide sequence ID" value="NZ_QNRR01000006.1"/>
</dbReference>
<evidence type="ECO:0000259" key="7">
    <source>
        <dbReference type="PROSITE" id="PS50110"/>
    </source>
</evidence>
<dbReference type="InterPro" id="IPR016032">
    <property type="entry name" value="Sig_transdc_resp-reg_C-effctor"/>
</dbReference>
<dbReference type="InterPro" id="IPR011006">
    <property type="entry name" value="CheY-like_superfamily"/>
</dbReference>
<dbReference type="SUPFAM" id="SSF46894">
    <property type="entry name" value="C-terminal effector domain of the bipartite response regulators"/>
    <property type="match status" value="1"/>
</dbReference>
<dbReference type="PROSITE" id="PS00622">
    <property type="entry name" value="HTH_LUXR_1"/>
    <property type="match status" value="1"/>
</dbReference>
<organism evidence="8 9">
    <name type="scientific">Roseimicrobium gellanilyticum</name>
    <dbReference type="NCBI Taxonomy" id="748857"/>
    <lineage>
        <taxon>Bacteria</taxon>
        <taxon>Pseudomonadati</taxon>
        <taxon>Verrucomicrobiota</taxon>
        <taxon>Verrucomicrobiia</taxon>
        <taxon>Verrucomicrobiales</taxon>
        <taxon>Verrucomicrobiaceae</taxon>
        <taxon>Roseimicrobium</taxon>
    </lineage>
</organism>
<dbReference type="CDD" id="cd06170">
    <property type="entry name" value="LuxR_C_like"/>
    <property type="match status" value="1"/>
</dbReference>
<dbReference type="FunFam" id="1.10.10.10:FF:000153">
    <property type="entry name" value="LuxR family transcriptional regulator"/>
    <property type="match status" value="1"/>
</dbReference>
<dbReference type="SMART" id="SM00448">
    <property type="entry name" value="REC"/>
    <property type="match status" value="1"/>
</dbReference>
<evidence type="ECO:0000256" key="2">
    <source>
        <dbReference type="ARBA" id="ARBA00023015"/>
    </source>
</evidence>
<dbReference type="CDD" id="cd17535">
    <property type="entry name" value="REC_NarL-like"/>
    <property type="match status" value="1"/>
</dbReference>
<comment type="caution">
    <text evidence="8">The sequence shown here is derived from an EMBL/GenBank/DDBJ whole genome shotgun (WGS) entry which is preliminary data.</text>
</comment>
<dbReference type="Proteomes" id="UP000253426">
    <property type="component" value="Unassembled WGS sequence"/>
</dbReference>
<sequence>MHASKPSASRREKLRVLVVDDHVTVLEGLTAILGRQEDMSVVAEASTGHHAVDLWKIHRPDVVLVDIRMPQMDGVEVIEAIRRLDGNARIVVLTTVDTDNEVYRAVRAGAKAYLLKDCPREELVDTIRRVHRGETCLAPSVVAKLAAGVSSDPLTPRELEVLQLLAQGYSNKEIATKLFISEPTVKTHLRSVFSKLDVLSRTEAIATASQRGLVKL</sequence>
<dbReference type="InterPro" id="IPR000792">
    <property type="entry name" value="Tscrpt_reg_LuxR_C"/>
</dbReference>
<dbReference type="PRINTS" id="PR00038">
    <property type="entry name" value="HTHLUXR"/>
</dbReference>
<dbReference type="OrthoDB" id="9780153at2"/>
<keyword evidence="1 5" id="KW-0597">Phosphoprotein</keyword>
<evidence type="ECO:0000256" key="3">
    <source>
        <dbReference type="ARBA" id="ARBA00023125"/>
    </source>
</evidence>
<dbReference type="GO" id="GO:0006355">
    <property type="term" value="P:regulation of DNA-templated transcription"/>
    <property type="evidence" value="ECO:0007669"/>
    <property type="project" value="InterPro"/>
</dbReference>
<accession>A0A366HI27</accession>
<keyword evidence="9" id="KW-1185">Reference proteome</keyword>
<feature type="domain" description="HTH luxR-type" evidence="6">
    <location>
        <begin position="147"/>
        <end position="212"/>
    </location>
</feature>
<protein>
    <submittedName>
        <fullName evidence="8">LuxR family two component transcriptional regulator</fullName>
    </submittedName>
</protein>
<dbReference type="PROSITE" id="PS50043">
    <property type="entry name" value="HTH_LUXR_2"/>
    <property type="match status" value="1"/>
</dbReference>
<evidence type="ECO:0000256" key="1">
    <source>
        <dbReference type="ARBA" id="ARBA00022553"/>
    </source>
</evidence>
<dbReference type="Pfam" id="PF00072">
    <property type="entry name" value="Response_reg"/>
    <property type="match status" value="1"/>
</dbReference>
<evidence type="ECO:0000256" key="5">
    <source>
        <dbReference type="PROSITE-ProRule" id="PRU00169"/>
    </source>
</evidence>
<evidence type="ECO:0000256" key="4">
    <source>
        <dbReference type="ARBA" id="ARBA00023163"/>
    </source>
</evidence>
<proteinExistence type="predicted"/>
<feature type="modified residue" description="4-aspartylphosphate" evidence="5">
    <location>
        <position position="66"/>
    </location>
</feature>
<reference evidence="8 9" key="1">
    <citation type="submission" date="2018-06" db="EMBL/GenBank/DDBJ databases">
        <title>Genomic Encyclopedia of Type Strains, Phase IV (KMG-IV): sequencing the most valuable type-strain genomes for metagenomic binning, comparative biology and taxonomic classification.</title>
        <authorList>
            <person name="Goeker M."/>
        </authorList>
    </citation>
    <scope>NUCLEOTIDE SEQUENCE [LARGE SCALE GENOMIC DNA]</scope>
    <source>
        <strain evidence="8 9">DSM 25532</strain>
    </source>
</reference>
<dbReference type="PROSITE" id="PS50110">
    <property type="entry name" value="RESPONSE_REGULATORY"/>
    <property type="match status" value="1"/>
</dbReference>
<dbReference type="InterPro" id="IPR001789">
    <property type="entry name" value="Sig_transdc_resp-reg_receiver"/>
</dbReference>
<dbReference type="PANTHER" id="PTHR43214">
    <property type="entry name" value="TWO-COMPONENT RESPONSE REGULATOR"/>
    <property type="match status" value="1"/>
</dbReference>
<dbReference type="AlphaFoldDB" id="A0A366HI27"/>
<dbReference type="GO" id="GO:0000160">
    <property type="term" value="P:phosphorelay signal transduction system"/>
    <property type="evidence" value="ECO:0007669"/>
    <property type="project" value="InterPro"/>
</dbReference>
<dbReference type="InterPro" id="IPR058245">
    <property type="entry name" value="NreC/VraR/RcsB-like_REC"/>
</dbReference>
<dbReference type="PANTHER" id="PTHR43214:SF43">
    <property type="entry name" value="TWO-COMPONENT RESPONSE REGULATOR"/>
    <property type="match status" value="1"/>
</dbReference>
<dbReference type="Gene3D" id="3.40.50.2300">
    <property type="match status" value="1"/>
</dbReference>
<name>A0A366HI27_9BACT</name>
<feature type="domain" description="Response regulatory" evidence="7">
    <location>
        <begin position="15"/>
        <end position="131"/>
    </location>
</feature>
<gene>
    <name evidence="8" type="ORF">DES53_10616</name>
</gene>
<dbReference type="SMART" id="SM00421">
    <property type="entry name" value="HTH_LUXR"/>
    <property type="match status" value="1"/>
</dbReference>
<evidence type="ECO:0000259" key="6">
    <source>
        <dbReference type="PROSITE" id="PS50043"/>
    </source>
</evidence>
<keyword evidence="2" id="KW-0805">Transcription regulation</keyword>
<dbReference type="GO" id="GO:0003677">
    <property type="term" value="F:DNA binding"/>
    <property type="evidence" value="ECO:0007669"/>
    <property type="project" value="UniProtKB-KW"/>
</dbReference>
<dbReference type="InterPro" id="IPR039420">
    <property type="entry name" value="WalR-like"/>
</dbReference>